<organism evidence="16 17">
    <name type="scientific">Candidatus Caccalectryoclostridium excrementigallinarum</name>
    <dbReference type="NCBI Taxonomy" id="2840710"/>
    <lineage>
        <taxon>Bacteria</taxon>
        <taxon>Bacillati</taxon>
        <taxon>Bacillota</taxon>
        <taxon>Clostridia</taxon>
        <taxon>Christensenellales</taxon>
        <taxon>Christensenellaceae</taxon>
        <taxon>Christensenellaceae incertae sedis</taxon>
        <taxon>Candidatus Caccalectryoclostridium</taxon>
    </lineage>
</organism>
<dbReference type="GO" id="GO:0008531">
    <property type="term" value="F:riboflavin kinase activity"/>
    <property type="evidence" value="ECO:0007669"/>
    <property type="project" value="UniProtKB-UniRule"/>
</dbReference>
<evidence type="ECO:0000313" key="17">
    <source>
        <dbReference type="Proteomes" id="UP000824145"/>
    </source>
</evidence>
<evidence type="ECO:0000256" key="14">
    <source>
        <dbReference type="PIRNR" id="PIRNR004491"/>
    </source>
</evidence>
<dbReference type="Gene3D" id="2.40.30.30">
    <property type="entry name" value="Riboflavin kinase-like"/>
    <property type="match status" value="1"/>
</dbReference>
<dbReference type="GO" id="GO:0005524">
    <property type="term" value="F:ATP binding"/>
    <property type="evidence" value="ECO:0007669"/>
    <property type="project" value="UniProtKB-UniRule"/>
</dbReference>
<dbReference type="SUPFAM" id="SSF52374">
    <property type="entry name" value="Nucleotidylyl transferase"/>
    <property type="match status" value="1"/>
</dbReference>
<dbReference type="GO" id="GO:0006747">
    <property type="term" value="P:FAD biosynthetic process"/>
    <property type="evidence" value="ECO:0007669"/>
    <property type="project" value="UniProtKB-UniRule"/>
</dbReference>
<protein>
    <recommendedName>
        <fullName evidence="14">Riboflavin biosynthesis protein</fullName>
    </recommendedName>
    <domain>
        <recommendedName>
            <fullName evidence="14">Riboflavin kinase</fullName>
            <ecNumber evidence="14">2.7.1.26</ecNumber>
        </recommendedName>
        <alternativeName>
            <fullName evidence="14">Flavokinase</fullName>
        </alternativeName>
    </domain>
    <domain>
        <recommendedName>
            <fullName evidence="14">FMN adenylyltransferase</fullName>
            <ecNumber evidence="14">2.7.7.2</ecNumber>
        </recommendedName>
        <alternativeName>
            <fullName evidence="14">FAD pyrophosphorylase</fullName>
        </alternativeName>
        <alternativeName>
            <fullName evidence="14">FAD synthase</fullName>
        </alternativeName>
    </domain>
</protein>
<evidence type="ECO:0000256" key="12">
    <source>
        <dbReference type="ARBA" id="ARBA00047880"/>
    </source>
</evidence>
<proteinExistence type="inferred from homology"/>
<dbReference type="Pfam" id="PF06574">
    <property type="entry name" value="FAD_syn"/>
    <property type="match status" value="1"/>
</dbReference>
<accession>A0A9D1SIX7</accession>
<dbReference type="InterPro" id="IPR023465">
    <property type="entry name" value="Riboflavin_kinase_dom_sf"/>
</dbReference>
<sequence>MDVRTIDFNIGDKKTEIVLCLGFFDCLHLGHAKLLQRARELAKTAGAKAAMFTFDRQPSAENKEIFTLEERLYRMDELGVHIAVVAHVDPDFLSIGHSLFMNMLFERFNIVGIVCGSDFTYGKDAEGNVHELKKECVKRDIKLDVIELEKDASGRKIASRRIKEFIKNGDMRSANTFLPLPYIMMGTIVHGREAGRAMGFPTANMNIPEEKCAPAAGVYYTRVYVDGADRICITNIGTHPTFGDYSFNAETHILDFDKDLYGKKLVVRFMDKIRDIVKFDSKEEIAAQLKADSLVALSKAKND</sequence>
<dbReference type="Proteomes" id="UP000824145">
    <property type="component" value="Unassembled WGS sequence"/>
</dbReference>
<dbReference type="GO" id="GO:0009398">
    <property type="term" value="P:FMN biosynthetic process"/>
    <property type="evidence" value="ECO:0007669"/>
    <property type="project" value="UniProtKB-UniRule"/>
</dbReference>
<comment type="catalytic activity">
    <reaction evidence="13 14">
        <text>FMN + ATP + H(+) = FAD + diphosphate</text>
        <dbReference type="Rhea" id="RHEA:17237"/>
        <dbReference type="ChEBI" id="CHEBI:15378"/>
        <dbReference type="ChEBI" id="CHEBI:30616"/>
        <dbReference type="ChEBI" id="CHEBI:33019"/>
        <dbReference type="ChEBI" id="CHEBI:57692"/>
        <dbReference type="ChEBI" id="CHEBI:58210"/>
        <dbReference type="EC" id="2.7.7.2"/>
    </reaction>
</comment>
<reference evidence="16" key="1">
    <citation type="submission" date="2020-10" db="EMBL/GenBank/DDBJ databases">
        <authorList>
            <person name="Gilroy R."/>
        </authorList>
    </citation>
    <scope>NUCLEOTIDE SEQUENCE</scope>
    <source>
        <strain evidence="16">9366</strain>
    </source>
</reference>
<dbReference type="EC" id="2.7.7.2" evidence="14"/>
<evidence type="ECO:0000256" key="10">
    <source>
        <dbReference type="ARBA" id="ARBA00022840"/>
    </source>
</evidence>
<comment type="similarity">
    <text evidence="14">Belongs to the ribF family.</text>
</comment>
<dbReference type="Gene3D" id="3.40.50.620">
    <property type="entry name" value="HUPs"/>
    <property type="match status" value="1"/>
</dbReference>
<dbReference type="SUPFAM" id="SSF82114">
    <property type="entry name" value="Riboflavin kinase-like"/>
    <property type="match status" value="1"/>
</dbReference>
<evidence type="ECO:0000256" key="3">
    <source>
        <dbReference type="ARBA" id="ARBA00022630"/>
    </source>
</evidence>
<dbReference type="Pfam" id="PF01687">
    <property type="entry name" value="Flavokinase"/>
    <property type="match status" value="1"/>
</dbReference>
<keyword evidence="9 14" id="KW-0274">FAD</keyword>
<comment type="caution">
    <text evidence="16">The sequence shown here is derived from an EMBL/GenBank/DDBJ whole genome shotgun (WGS) entry which is preliminary data.</text>
</comment>
<evidence type="ECO:0000256" key="13">
    <source>
        <dbReference type="ARBA" id="ARBA00049494"/>
    </source>
</evidence>
<evidence type="ECO:0000256" key="8">
    <source>
        <dbReference type="ARBA" id="ARBA00022777"/>
    </source>
</evidence>
<dbReference type="PANTHER" id="PTHR22749:SF6">
    <property type="entry name" value="RIBOFLAVIN KINASE"/>
    <property type="match status" value="1"/>
</dbReference>
<keyword evidence="6 14" id="KW-0548">Nucleotidyltransferase</keyword>
<dbReference type="AlphaFoldDB" id="A0A9D1SIX7"/>
<name>A0A9D1SIX7_9FIRM</name>
<keyword evidence="4 14" id="KW-0288">FMN</keyword>
<comment type="pathway">
    <text evidence="1 14">Cofactor biosynthesis; FAD biosynthesis; FAD from FMN: step 1/1.</text>
</comment>
<gene>
    <name evidence="16" type="primary">ribF</name>
    <name evidence="16" type="ORF">IAB07_00150</name>
</gene>
<evidence type="ECO:0000256" key="4">
    <source>
        <dbReference type="ARBA" id="ARBA00022643"/>
    </source>
</evidence>
<evidence type="ECO:0000256" key="7">
    <source>
        <dbReference type="ARBA" id="ARBA00022741"/>
    </source>
</evidence>
<dbReference type="InterPro" id="IPR004821">
    <property type="entry name" value="Cyt_trans-like"/>
</dbReference>
<comment type="pathway">
    <text evidence="2 14">Cofactor biosynthesis; FMN biosynthesis; FMN from riboflavin (ATP route): step 1/1.</text>
</comment>
<dbReference type="NCBIfam" id="TIGR00125">
    <property type="entry name" value="cyt_tran_rel"/>
    <property type="match status" value="1"/>
</dbReference>
<evidence type="ECO:0000259" key="15">
    <source>
        <dbReference type="SMART" id="SM00904"/>
    </source>
</evidence>
<evidence type="ECO:0000256" key="1">
    <source>
        <dbReference type="ARBA" id="ARBA00004726"/>
    </source>
</evidence>
<dbReference type="CDD" id="cd02064">
    <property type="entry name" value="FAD_synthetase_N"/>
    <property type="match status" value="1"/>
</dbReference>
<dbReference type="PIRSF" id="PIRSF004491">
    <property type="entry name" value="FAD_Synth"/>
    <property type="match status" value="1"/>
</dbReference>
<dbReference type="GO" id="GO:0003919">
    <property type="term" value="F:FMN adenylyltransferase activity"/>
    <property type="evidence" value="ECO:0007669"/>
    <property type="project" value="UniProtKB-UniRule"/>
</dbReference>
<evidence type="ECO:0000256" key="5">
    <source>
        <dbReference type="ARBA" id="ARBA00022679"/>
    </source>
</evidence>
<comment type="catalytic activity">
    <reaction evidence="12 14">
        <text>riboflavin + ATP = FMN + ADP + H(+)</text>
        <dbReference type="Rhea" id="RHEA:14357"/>
        <dbReference type="ChEBI" id="CHEBI:15378"/>
        <dbReference type="ChEBI" id="CHEBI:30616"/>
        <dbReference type="ChEBI" id="CHEBI:57986"/>
        <dbReference type="ChEBI" id="CHEBI:58210"/>
        <dbReference type="ChEBI" id="CHEBI:456216"/>
        <dbReference type="EC" id="2.7.1.26"/>
    </reaction>
</comment>
<keyword evidence="10 14" id="KW-0067">ATP-binding</keyword>
<reference evidence="16" key="2">
    <citation type="journal article" date="2021" name="PeerJ">
        <title>Extensive microbial diversity within the chicken gut microbiome revealed by metagenomics and culture.</title>
        <authorList>
            <person name="Gilroy R."/>
            <person name="Ravi A."/>
            <person name="Getino M."/>
            <person name="Pursley I."/>
            <person name="Horton D.L."/>
            <person name="Alikhan N.F."/>
            <person name="Baker D."/>
            <person name="Gharbi K."/>
            <person name="Hall N."/>
            <person name="Watson M."/>
            <person name="Adriaenssens E.M."/>
            <person name="Foster-Nyarko E."/>
            <person name="Jarju S."/>
            <person name="Secka A."/>
            <person name="Antonio M."/>
            <person name="Oren A."/>
            <person name="Chaudhuri R.R."/>
            <person name="La Ragione R."/>
            <person name="Hildebrand F."/>
            <person name="Pallen M.J."/>
        </authorList>
    </citation>
    <scope>NUCLEOTIDE SEQUENCE</scope>
    <source>
        <strain evidence="16">9366</strain>
    </source>
</reference>
<dbReference type="EC" id="2.7.1.26" evidence="14"/>
<keyword evidence="11" id="KW-0511">Multifunctional enzyme</keyword>
<dbReference type="SMART" id="SM00904">
    <property type="entry name" value="Flavokinase"/>
    <property type="match status" value="1"/>
</dbReference>
<dbReference type="InterPro" id="IPR002606">
    <property type="entry name" value="Riboflavin_kinase_bac"/>
</dbReference>
<keyword evidence="7 14" id="KW-0547">Nucleotide-binding</keyword>
<feature type="domain" description="Riboflavin kinase" evidence="15">
    <location>
        <begin position="177"/>
        <end position="301"/>
    </location>
</feature>
<evidence type="ECO:0000256" key="11">
    <source>
        <dbReference type="ARBA" id="ARBA00023268"/>
    </source>
</evidence>
<keyword evidence="5 14" id="KW-0808">Transferase</keyword>
<dbReference type="InterPro" id="IPR015865">
    <property type="entry name" value="Riboflavin_kinase_bac/euk"/>
</dbReference>
<dbReference type="PANTHER" id="PTHR22749">
    <property type="entry name" value="RIBOFLAVIN KINASE/FMN ADENYLYLTRANSFERASE"/>
    <property type="match status" value="1"/>
</dbReference>
<evidence type="ECO:0000313" key="16">
    <source>
        <dbReference type="EMBL" id="HIU62164.1"/>
    </source>
</evidence>
<evidence type="ECO:0000256" key="2">
    <source>
        <dbReference type="ARBA" id="ARBA00005201"/>
    </source>
</evidence>
<dbReference type="NCBIfam" id="TIGR00083">
    <property type="entry name" value="ribF"/>
    <property type="match status" value="1"/>
</dbReference>
<dbReference type="InterPro" id="IPR023468">
    <property type="entry name" value="Riboflavin_kinase"/>
</dbReference>
<dbReference type="EMBL" id="DVNJ01000001">
    <property type="protein sequence ID" value="HIU62164.1"/>
    <property type="molecule type" value="Genomic_DNA"/>
</dbReference>
<dbReference type="GO" id="GO:0009231">
    <property type="term" value="P:riboflavin biosynthetic process"/>
    <property type="evidence" value="ECO:0007669"/>
    <property type="project" value="InterPro"/>
</dbReference>
<evidence type="ECO:0000256" key="6">
    <source>
        <dbReference type="ARBA" id="ARBA00022695"/>
    </source>
</evidence>
<dbReference type="InterPro" id="IPR014729">
    <property type="entry name" value="Rossmann-like_a/b/a_fold"/>
</dbReference>
<keyword evidence="8 14" id="KW-0418">Kinase</keyword>
<dbReference type="InterPro" id="IPR015864">
    <property type="entry name" value="FAD_synthase"/>
</dbReference>
<evidence type="ECO:0000256" key="9">
    <source>
        <dbReference type="ARBA" id="ARBA00022827"/>
    </source>
</evidence>
<keyword evidence="3 14" id="KW-0285">Flavoprotein</keyword>